<sequence length="450" mass="50171">MALSGLGSGLRHRHNEQNENNDVGAADQMEEEDEISDSDVEEEKPKSRRPKENPFTQQKLKAVHPILTPKNVIPALIILAVIFLPLGGAMLYGANKVEDLVIDYSQCEKKASSSYFSEIPSDQYEFHFHKIIDIKPQWKLATNTSSTWDNYPDDRSICQIQFQIPDDIGPAVFFFYRLKNFYPNHRRFATSFSEDQLTGKQATVSDIKDTVGQNCEPLSVDSKTGKIIYPCGLIANSLFNDTYSDSLSAVNGTSGDYALSKSGIAWKYNSQRYKKTTYDASDIVPPPNWVKMFPNGYTNDNIPDISKWENFQNWMSPAALTPFSKMFARNDDSTLKKGLYQINVGLHFPVLPYNGHKYIYLSTRSVIGGRNSFLGICWMVGGGLCIALAVLFIIMQVLHPRKLGDSSLLSWNNQDSSFENQTGKNEAAEPKSSSGTGTAKESSSSSSGVH</sequence>
<feature type="compositionally biased region" description="Low complexity" evidence="7">
    <location>
        <begin position="431"/>
        <end position="450"/>
    </location>
</feature>
<evidence type="ECO:0000313" key="10">
    <source>
        <dbReference type="Proteomes" id="UP000478008"/>
    </source>
</evidence>
<reference evidence="9 10" key="1">
    <citation type="submission" date="2019-07" db="EMBL/GenBank/DDBJ databases">
        <authorList>
            <person name="Friedrich A."/>
            <person name="Schacherer J."/>
        </authorList>
    </citation>
    <scope>NUCLEOTIDE SEQUENCE [LARGE SCALE GENOMIC DNA]</scope>
</reference>
<accession>A0A7D9D113</accession>
<dbReference type="AlphaFoldDB" id="A0A7D9D113"/>
<keyword evidence="10" id="KW-1185">Reference proteome</keyword>
<dbReference type="InterPro" id="IPR005045">
    <property type="entry name" value="CDC50/LEM3_fam"/>
</dbReference>
<keyword evidence="4 8" id="KW-1133">Transmembrane helix</keyword>
<dbReference type="Pfam" id="PF03381">
    <property type="entry name" value="CDC50"/>
    <property type="match status" value="1"/>
</dbReference>
<organism evidence="9 10">
    <name type="scientific">Dekkera bruxellensis</name>
    <name type="common">Brettanomyces custersii</name>
    <dbReference type="NCBI Taxonomy" id="5007"/>
    <lineage>
        <taxon>Eukaryota</taxon>
        <taxon>Fungi</taxon>
        <taxon>Dikarya</taxon>
        <taxon>Ascomycota</taxon>
        <taxon>Saccharomycotina</taxon>
        <taxon>Pichiomycetes</taxon>
        <taxon>Pichiales</taxon>
        <taxon>Pichiaceae</taxon>
        <taxon>Brettanomyces</taxon>
    </lineage>
</organism>
<dbReference type="GO" id="GO:0045332">
    <property type="term" value="P:phospholipid translocation"/>
    <property type="evidence" value="ECO:0007669"/>
    <property type="project" value="UniProtKB-UniRule"/>
</dbReference>
<evidence type="ECO:0000256" key="2">
    <source>
        <dbReference type="ARBA" id="ARBA00009457"/>
    </source>
</evidence>
<dbReference type="GO" id="GO:0005794">
    <property type="term" value="C:Golgi apparatus"/>
    <property type="evidence" value="ECO:0007669"/>
    <property type="project" value="TreeGrafter"/>
</dbReference>
<comment type="similarity">
    <text evidence="2 6">Belongs to the CDC50/LEM3 family.</text>
</comment>
<feature type="region of interest" description="Disordered" evidence="7">
    <location>
        <begin position="1"/>
        <end position="57"/>
    </location>
</feature>
<evidence type="ECO:0000256" key="1">
    <source>
        <dbReference type="ARBA" id="ARBA00004370"/>
    </source>
</evidence>
<dbReference type="PANTHER" id="PTHR10926">
    <property type="entry name" value="CELL CYCLE CONTROL PROTEIN 50"/>
    <property type="match status" value="1"/>
</dbReference>
<feature type="compositionally biased region" description="Acidic residues" evidence="7">
    <location>
        <begin position="28"/>
        <end position="42"/>
    </location>
</feature>
<protein>
    <submittedName>
        <fullName evidence="9">DEBR0S6_05776g1_1</fullName>
    </submittedName>
</protein>
<feature type="transmembrane region" description="Helical" evidence="8">
    <location>
        <begin position="72"/>
        <end position="92"/>
    </location>
</feature>
<dbReference type="PIRSF" id="PIRSF015840">
    <property type="entry name" value="DUF284_TM_euk"/>
    <property type="match status" value="1"/>
</dbReference>
<dbReference type="GO" id="GO:0005886">
    <property type="term" value="C:plasma membrane"/>
    <property type="evidence" value="ECO:0007669"/>
    <property type="project" value="TreeGrafter"/>
</dbReference>
<evidence type="ECO:0000256" key="6">
    <source>
        <dbReference type="PIRNR" id="PIRNR015840"/>
    </source>
</evidence>
<name>A0A7D9D113_DEKBR</name>
<feature type="transmembrane region" description="Helical" evidence="8">
    <location>
        <begin position="373"/>
        <end position="398"/>
    </location>
</feature>
<evidence type="ECO:0000256" key="3">
    <source>
        <dbReference type="ARBA" id="ARBA00022692"/>
    </source>
</evidence>
<evidence type="ECO:0000256" key="4">
    <source>
        <dbReference type="ARBA" id="ARBA00022989"/>
    </source>
</evidence>
<feature type="region of interest" description="Disordered" evidence="7">
    <location>
        <begin position="417"/>
        <end position="450"/>
    </location>
</feature>
<evidence type="ECO:0000256" key="7">
    <source>
        <dbReference type="SAM" id="MobiDB-lite"/>
    </source>
</evidence>
<gene>
    <name evidence="9" type="primary">LEM3</name>
    <name evidence="9" type="ORF">DEBR0S6_05776G</name>
</gene>
<evidence type="ECO:0000256" key="8">
    <source>
        <dbReference type="SAM" id="Phobius"/>
    </source>
</evidence>
<keyword evidence="3 8" id="KW-0812">Transmembrane</keyword>
<keyword evidence="5 6" id="KW-0472">Membrane</keyword>
<dbReference type="Proteomes" id="UP000478008">
    <property type="component" value="Unassembled WGS sequence"/>
</dbReference>
<dbReference type="EMBL" id="CABFWN010000006">
    <property type="protein sequence ID" value="VUG20016.1"/>
    <property type="molecule type" value="Genomic_DNA"/>
</dbReference>
<evidence type="ECO:0000313" key="9">
    <source>
        <dbReference type="EMBL" id="VUG20016.1"/>
    </source>
</evidence>
<dbReference type="GO" id="GO:0005783">
    <property type="term" value="C:endoplasmic reticulum"/>
    <property type="evidence" value="ECO:0007669"/>
    <property type="project" value="TreeGrafter"/>
</dbReference>
<comment type="subcellular location">
    <subcellularLocation>
        <location evidence="1">Membrane</location>
    </subcellularLocation>
</comment>
<evidence type="ECO:0000256" key="5">
    <source>
        <dbReference type="ARBA" id="ARBA00023136"/>
    </source>
</evidence>
<proteinExistence type="inferred from homology"/>
<dbReference type="PANTHER" id="PTHR10926:SF20">
    <property type="entry name" value="PHOSPHOLIPID-TRANSPORTING ATPASE ACCESSORY SUBUNIT LEM3"/>
    <property type="match status" value="1"/>
</dbReference>